<evidence type="ECO:0000313" key="2">
    <source>
        <dbReference type="Proteomes" id="UP000032047"/>
    </source>
</evidence>
<protein>
    <submittedName>
        <fullName evidence="1">Uncharacterized protein</fullName>
    </submittedName>
</protein>
<name>A0A0D0HSX4_9BACL</name>
<sequence>MSEQLEINGNAFFRLDHFVHPEVYLNVYLYFKQYAQGRNLKFIAKLAKEKYDLFSKEISKEKSYKIALEKLVEEKVISFEEQMTKWRNLFAEEKGLVILMGTESIEDKGGLADFYCITPRTIEEKLNGKYHLLFHGLIDIDDETEKNLINSFFKSLFQYIPNDLFKLSMVVDELIEKGLNDAEKIVEFVASRFFDYFGLPNIKSIDAIWISKLKNNKRIDIIDKAVKFITRADYKEGLSEKEFKKIEDKFEQFEQLHPELITNFQDEILREFNSFSEFKEAVFDFIKGKNIDLLRGKLSKIDFNLIEKILNIRVSSGSKSTKDKVKKIHGSPLQAYAKILIDSVESDDLINESIDIKIRVTEVVLTDTINDDEHKFDKWHDLCISLGGIVDYINQELDEEVNVSYVDNQDPFTLQNFKHINIKADTNTERLSKIHFEIYINNKVKKEYVWNFNPYEYWLQAFSHTKFLKELVDKDEVFLPIFYSKGILNLLASTDSESFHFYLRNLSLEYTNIFSLFPIEARNSVIFTKLYQLTIPFLAFVQDVSENGLYNTINGFNKDSAIRFVSKYVEVVNDITEKIESLSDEEKNYLHLVVNLLLLVPSKNEAENKLDLTRAVVPPYHPAMLEKIIDQQAFQRKGFAELIQLAKREKLTKNFILKRMEKIDKQSTIISGVDIIYSSNNASRVTRDVFGYYALHGKGVADEIYLNHPSLMALGRSLDEDFDSKEVLSETSKSQLVFNHMKQYVQTFPSNADFLSVCFINFEQLQIIVASLHKFIEEYKESFRYVNLKIHIISPLNTQHGKRYLSFWLDNFFSEDDNVNIETYYSYIDIKNMSLNDWKKALDNYDIIFYENILETAGIDYERTWEKSINPSDTRFPMTFHPLPASRKDRVRNISISQKQFQASFSHSQLVFWIEQPYSEKDIYRVERKLVLSDQSRELLNYLHKIARWVVTIDTCLDKTFYDSENIISFSTGEGSFGELNVAISSSPEVKNDICLKLKSRLQSIFTSWDLRTCEQSASYCVKKSSLLDGIKVLKALNPYNYEIHNFLSSLLSVYSLEVETVTDSLIVRNYISLDSYQHWFHEGKMQNKLENRPDFLLLEIDRNGLQLEDVIKIKATLVECKMGKENAFHVEKGITQLEAGVQFLKSIFDPSSEKHDRRYWYSQLYRLLSFSPVYITNNPNDKETLNKGLLKIIEGKFEIEWNCVLLTYWLDYNQEVISEEKINLRDSEILCVHKSFGQIYIQKNLLPQDLQDGISFVDIEKEEIDLFADDRDDYQDGATRS</sequence>
<gene>
    <name evidence="1" type="ORF">JV16_01870</name>
</gene>
<reference evidence="1 2" key="1">
    <citation type="submission" date="2015-01" db="EMBL/GenBank/DDBJ databases">
        <title>Genome sequence of Anoxybacillus ayderensis strain AB04.</title>
        <authorList>
            <person name="Belduz A.O."/>
            <person name="Canakci S."/>
            <person name="Chan K.-G."/>
            <person name="Kahar U.M."/>
            <person name="Yaakob A.S."/>
            <person name="Chan C.S."/>
            <person name="Goh K.M."/>
        </authorList>
    </citation>
    <scope>NUCLEOTIDE SEQUENCE [LARGE SCALE GENOMIC DNA]</scope>
    <source>
        <strain evidence="1 2">AB04</strain>
    </source>
</reference>
<keyword evidence="2" id="KW-1185">Reference proteome</keyword>
<dbReference type="RefSeq" id="WP_160289328.1">
    <property type="nucleotide sequence ID" value="NZ_JXTG01000009.1"/>
</dbReference>
<dbReference type="EMBL" id="JXTG01000009">
    <property type="protein sequence ID" value="KIP20968.1"/>
    <property type="molecule type" value="Genomic_DNA"/>
</dbReference>
<dbReference type="Proteomes" id="UP000032047">
    <property type="component" value="Unassembled WGS sequence"/>
</dbReference>
<accession>A0A0D0HSX4</accession>
<dbReference type="PATRIC" id="fig|265546.4.peg.1868"/>
<evidence type="ECO:0000313" key="1">
    <source>
        <dbReference type="EMBL" id="KIP20968.1"/>
    </source>
</evidence>
<organism evidence="1 2">
    <name type="scientific">Anoxybacillus ayderensis</name>
    <dbReference type="NCBI Taxonomy" id="265546"/>
    <lineage>
        <taxon>Bacteria</taxon>
        <taxon>Bacillati</taxon>
        <taxon>Bacillota</taxon>
        <taxon>Bacilli</taxon>
        <taxon>Bacillales</taxon>
        <taxon>Anoxybacillaceae</taxon>
        <taxon>Anoxybacillus</taxon>
    </lineage>
</organism>
<comment type="caution">
    <text evidence="1">The sequence shown here is derived from an EMBL/GenBank/DDBJ whole genome shotgun (WGS) entry which is preliminary data.</text>
</comment>
<proteinExistence type="predicted"/>